<feature type="transmembrane region" description="Helical" evidence="6">
    <location>
        <begin position="44"/>
        <end position="66"/>
    </location>
</feature>
<dbReference type="eggNOG" id="COG4177">
    <property type="taxonomic scope" value="Bacteria"/>
</dbReference>
<dbReference type="PANTHER" id="PTHR30482:SF18">
    <property type="entry name" value="BRANCHED AMINO ACID TRANSPORT SYSTEM PERMEASE"/>
    <property type="match status" value="1"/>
</dbReference>
<feature type="transmembrane region" description="Helical" evidence="6">
    <location>
        <begin position="247"/>
        <end position="265"/>
    </location>
</feature>
<feature type="transmembrane region" description="Helical" evidence="6">
    <location>
        <begin position="210"/>
        <end position="235"/>
    </location>
</feature>
<evidence type="ECO:0000313" key="7">
    <source>
        <dbReference type="EMBL" id="AER57423.1"/>
    </source>
</evidence>
<keyword evidence="3 6" id="KW-0812">Transmembrane</keyword>
<dbReference type="KEGG" id="psd:DSC_13895"/>
<dbReference type="CDD" id="cd06581">
    <property type="entry name" value="TM_PBP1_LivM_like"/>
    <property type="match status" value="1"/>
</dbReference>
<evidence type="ECO:0000256" key="3">
    <source>
        <dbReference type="ARBA" id="ARBA00022692"/>
    </source>
</evidence>
<dbReference type="PANTHER" id="PTHR30482">
    <property type="entry name" value="HIGH-AFFINITY BRANCHED-CHAIN AMINO ACID TRANSPORT SYSTEM PERMEASE"/>
    <property type="match status" value="1"/>
</dbReference>
<keyword evidence="5 6" id="KW-0472">Membrane</keyword>
<dbReference type="InterPro" id="IPR043428">
    <property type="entry name" value="LivM-like"/>
</dbReference>
<feature type="transmembrane region" description="Helical" evidence="6">
    <location>
        <begin position="173"/>
        <end position="198"/>
    </location>
</feature>
<protein>
    <submittedName>
        <fullName evidence="7">Inner-membrane translocator</fullName>
    </submittedName>
</protein>
<dbReference type="STRING" id="1045855.DSC_13895"/>
<keyword evidence="4 6" id="KW-1133">Transmembrane helix</keyword>
<feature type="transmembrane region" description="Helical" evidence="6">
    <location>
        <begin position="12"/>
        <end position="38"/>
    </location>
</feature>
<evidence type="ECO:0000256" key="5">
    <source>
        <dbReference type="ARBA" id="ARBA00023136"/>
    </source>
</evidence>
<dbReference type="GO" id="GO:0015658">
    <property type="term" value="F:branched-chain amino acid transmembrane transporter activity"/>
    <property type="evidence" value="ECO:0007669"/>
    <property type="project" value="InterPro"/>
</dbReference>
<accession>G7UTY9</accession>
<name>G7UTY9_PSEUP</name>
<organism evidence="7 8">
    <name type="scientific">Pseudoxanthomonas spadix (strain BD-a59)</name>
    <dbReference type="NCBI Taxonomy" id="1045855"/>
    <lineage>
        <taxon>Bacteria</taxon>
        <taxon>Pseudomonadati</taxon>
        <taxon>Pseudomonadota</taxon>
        <taxon>Gammaproteobacteria</taxon>
        <taxon>Lysobacterales</taxon>
        <taxon>Lysobacteraceae</taxon>
        <taxon>Pseudoxanthomonas</taxon>
    </lineage>
</organism>
<evidence type="ECO:0000313" key="8">
    <source>
        <dbReference type="Proteomes" id="UP000005870"/>
    </source>
</evidence>
<keyword evidence="8" id="KW-1185">Reference proteome</keyword>
<comment type="subcellular location">
    <subcellularLocation>
        <location evidence="1">Cell inner membrane</location>
        <topology evidence="1">Multi-pass membrane protein</topology>
    </subcellularLocation>
</comment>
<dbReference type="HOGENOM" id="CLU_031365_2_2_6"/>
<proteinExistence type="predicted"/>
<dbReference type="EMBL" id="CP003093">
    <property type="protein sequence ID" value="AER57423.1"/>
    <property type="molecule type" value="Genomic_DNA"/>
</dbReference>
<keyword evidence="2" id="KW-1003">Cell membrane</keyword>
<evidence type="ECO:0000256" key="4">
    <source>
        <dbReference type="ARBA" id="ARBA00022989"/>
    </source>
</evidence>
<dbReference type="Proteomes" id="UP000005870">
    <property type="component" value="Chromosome"/>
</dbReference>
<dbReference type="Pfam" id="PF02653">
    <property type="entry name" value="BPD_transp_2"/>
    <property type="match status" value="1"/>
</dbReference>
<feature type="transmembrane region" description="Helical" evidence="6">
    <location>
        <begin position="124"/>
        <end position="143"/>
    </location>
</feature>
<feature type="transmembrane region" description="Helical" evidence="6">
    <location>
        <begin position="75"/>
        <end position="93"/>
    </location>
</feature>
<evidence type="ECO:0000256" key="6">
    <source>
        <dbReference type="SAM" id="Phobius"/>
    </source>
</evidence>
<gene>
    <name evidence="7" type="ordered locus">DSC_13895</name>
</gene>
<evidence type="ECO:0000256" key="2">
    <source>
        <dbReference type="ARBA" id="ARBA00022475"/>
    </source>
</evidence>
<reference evidence="7 8" key="1">
    <citation type="journal article" date="2012" name="J. Bacteriol.">
        <title>Complete Genome Sequence of the BTEX-Degrading Bacterium Pseudoxanthomonas spadix BD-a59.</title>
        <authorList>
            <person name="Lee S.H."/>
            <person name="Jin H.M."/>
            <person name="Lee H.J."/>
            <person name="Kim J.M."/>
            <person name="Jeon C.O."/>
        </authorList>
    </citation>
    <scope>NUCLEOTIDE SEQUENCE [LARGE SCALE GENOMIC DNA]</scope>
    <source>
        <strain evidence="7 8">BD-a59</strain>
    </source>
</reference>
<dbReference type="GO" id="GO:0005886">
    <property type="term" value="C:plasma membrane"/>
    <property type="evidence" value="ECO:0007669"/>
    <property type="project" value="UniProtKB-SubCell"/>
</dbReference>
<dbReference type="AlphaFoldDB" id="G7UTY9"/>
<sequence>MICINATIAISLNLLMGYAGQISLGHAGFVALGAYGTAILSSRYGWPVPLALLGSAAGAAFIAFIVGRPILRLKGYYLALATLALSMIIYLVISNEVWLTGGPEGMAVPGLELFAVTLTDPAHWYWLVAILLLLVFWLSTNLINSPLGRALRALEGPDAVAGSVGINVAWSKLLVFTLSALVAALMGGFLALYAGFISPSLADFMHSIELVLMVLVGGLGSVVGAIIGAALITLLPQVLTVVEEYETLVFGLILIGVMMFMPRGLQPSLVNIWRRIKR</sequence>
<evidence type="ECO:0000256" key="1">
    <source>
        <dbReference type="ARBA" id="ARBA00004429"/>
    </source>
</evidence>
<dbReference type="InterPro" id="IPR001851">
    <property type="entry name" value="ABC_transp_permease"/>
</dbReference>